<sequence length="164" mass="18359">MVKSKSKSTTKDCATSISNSMVAFPFDGHAAHGAWHSQVSSRVLQHVLCQYLSPGEGAWAQVTDIRPEECRHDHYLILQRDGRVTPDQGCLCCLQDQQVNNSVHEEKLPWPLVSVESRVGTSFCGMSVWPVYMKSISACISWAVTPLMYTIGWWHGRSPKIVLK</sequence>
<dbReference type="AlphaFoldDB" id="A0A5B7CI43"/>
<reference evidence="1 2" key="1">
    <citation type="submission" date="2019-05" db="EMBL/GenBank/DDBJ databases">
        <title>Another draft genome of Portunus trituberculatus and its Hox gene families provides insights of decapod evolution.</title>
        <authorList>
            <person name="Jeong J.-H."/>
            <person name="Song I."/>
            <person name="Kim S."/>
            <person name="Choi T."/>
            <person name="Kim D."/>
            <person name="Ryu S."/>
            <person name="Kim W."/>
        </authorList>
    </citation>
    <scope>NUCLEOTIDE SEQUENCE [LARGE SCALE GENOMIC DNA]</scope>
    <source>
        <tissue evidence="1">Muscle</tissue>
    </source>
</reference>
<protein>
    <submittedName>
        <fullName evidence="1">Uncharacterized protein</fullName>
    </submittedName>
</protein>
<gene>
    <name evidence="1" type="ORF">E2C01_000988</name>
</gene>
<evidence type="ECO:0000313" key="1">
    <source>
        <dbReference type="EMBL" id="MPC08401.1"/>
    </source>
</evidence>
<organism evidence="1 2">
    <name type="scientific">Portunus trituberculatus</name>
    <name type="common">Swimming crab</name>
    <name type="synonym">Neptunus trituberculatus</name>
    <dbReference type="NCBI Taxonomy" id="210409"/>
    <lineage>
        <taxon>Eukaryota</taxon>
        <taxon>Metazoa</taxon>
        <taxon>Ecdysozoa</taxon>
        <taxon>Arthropoda</taxon>
        <taxon>Crustacea</taxon>
        <taxon>Multicrustacea</taxon>
        <taxon>Malacostraca</taxon>
        <taxon>Eumalacostraca</taxon>
        <taxon>Eucarida</taxon>
        <taxon>Decapoda</taxon>
        <taxon>Pleocyemata</taxon>
        <taxon>Brachyura</taxon>
        <taxon>Eubrachyura</taxon>
        <taxon>Portunoidea</taxon>
        <taxon>Portunidae</taxon>
        <taxon>Portuninae</taxon>
        <taxon>Portunus</taxon>
    </lineage>
</organism>
<accession>A0A5B7CI43</accession>
<dbReference type="EMBL" id="VSRR010000028">
    <property type="protein sequence ID" value="MPC08401.1"/>
    <property type="molecule type" value="Genomic_DNA"/>
</dbReference>
<name>A0A5B7CI43_PORTR</name>
<dbReference type="Proteomes" id="UP000324222">
    <property type="component" value="Unassembled WGS sequence"/>
</dbReference>
<comment type="caution">
    <text evidence="1">The sequence shown here is derived from an EMBL/GenBank/DDBJ whole genome shotgun (WGS) entry which is preliminary data.</text>
</comment>
<evidence type="ECO:0000313" key="2">
    <source>
        <dbReference type="Proteomes" id="UP000324222"/>
    </source>
</evidence>
<keyword evidence="2" id="KW-1185">Reference proteome</keyword>
<proteinExistence type="predicted"/>